<keyword evidence="2" id="KW-0808">Transferase</keyword>
<feature type="compositionally biased region" description="Polar residues" evidence="4">
    <location>
        <begin position="19"/>
        <end position="48"/>
    </location>
</feature>
<dbReference type="Pfam" id="PF11968">
    <property type="entry name" value="Bmt2"/>
    <property type="match status" value="1"/>
</dbReference>
<dbReference type="InterPro" id="IPR021867">
    <property type="entry name" value="Bmt2/SAMTOR"/>
</dbReference>
<name>A0AAD5XJW6_9FUNG</name>
<keyword evidence="6" id="KW-1185">Reference proteome</keyword>
<feature type="region of interest" description="Disordered" evidence="4">
    <location>
        <begin position="1"/>
        <end position="59"/>
    </location>
</feature>
<dbReference type="AlphaFoldDB" id="A0AAD5XJW6"/>
<keyword evidence="3" id="KW-0949">S-adenosyl-L-methionine</keyword>
<dbReference type="EMBL" id="JADGJH010000105">
    <property type="protein sequence ID" value="KAJ3137921.1"/>
    <property type="molecule type" value="Genomic_DNA"/>
</dbReference>
<gene>
    <name evidence="5" type="ORF">HK100_000267</name>
</gene>
<dbReference type="PANTHER" id="PTHR21008">
    <property type="entry name" value="S-ADENOSYLMETHIONINE SENSOR UPSTREAM OF MTORC1-RELATED"/>
    <property type="match status" value="1"/>
</dbReference>
<evidence type="ECO:0000313" key="6">
    <source>
        <dbReference type="Proteomes" id="UP001211907"/>
    </source>
</evidence>
<dbReference type="PANTHER" id="PTHR21008:SF1">
    <property type="entry name" value="25S RRNA (ADENINE(2142)-N(1))-METHYLTRANSFERASE"/>
    <property type="match status" value="1"/>
</dbReference>
<dbReference type="GO" id="GO:0005730">
    <property type="term" value="C:nucleolus"/>
    <property type="evidence" value="ECO:0007669"/>
    <property type="project" value="TreeGrafter"/>
</dbReference>
<accession>A0AAD5XJW6</accession>
<organism evidence="5 6">
    <name type="scientific">Physocladia obscura</name>
    <dbReference type="NCBI Taxonomy" id="109957"/>
    <lineage>
        <taxon>Eukaryota</taxon>
        <taxon>Fungi</taxon>
        <taxon>Fungi incertae sedis</taxon>
        <taxon>Chytridiomycota</taxon>
        <taxon>Chytridiomycota incertae sedis</taxon>
        <taxon>Chytridiomycetes</taxon>
        <taxon>Chytridiales</taxon>
        <taxon>Chytriomycetaceae</taxon>
        <taxon>Physocladia</taxon>
    </lineage>
</organism>
<proteinExistence type="predicted"/>
<feature type="non-terminal residue" evidence="5">
    <location>
        <position position="234"/>
    </location>
</feature>
<sequence>MGKKNKRRVPITAVLPHQSAASTTVNPSKSSLQSSTVAKTANSPNTITESDEATGVTTALEKRKKQSRLTTTARINRFHALTKKKAFIAKTVRDPAEAARMIESIQAEMDEIGGLHAYQRASLKGGDERSGRGACGKWLISHLPKLFNHNLRQDPNNLHSPAYIKLLDVGALNGETYAKQAKWISAEYIDLNPQHANVTKQNFFERAPPALDVEKFNIVCLSLVVNFVDDLEMR</sequence>
<evidence type="ECO:0000256" key="4">
    <source>
        <dbReference type="SAM" id="MobiDB-lite"/>
    </source>
</evidence>
<protein>
    <submittedName>
        <fullName evidence="5">Uncharacterized protein</fullName>
    </submittedName>
</protein>
<reference evidence="5" key="1">
    <citation type="submission" date="2020-05" db="EMBL/GenBank/DDBJ databases">
        <title>Phylogenomic resolution of chytrid fungi.</title>
        <authorList>
            <person name="Stajich J.E."/>
            <person name="Amses K."/>
            <person name="Simmons R."/>
            <person name="Seto K."/>
            <person name="Myers J."/>
            <person name="Bonds A."/>
            <person name="Quandt C.A."/>
            <person name="Barry K."/>
            <person name="Liu P."/>
            <person name="Grigoriev I."/>
            <person name="Longcore J.E."/>
            <person name="James T.Y."/>
        </authorList>
    </citation>
    <scope>NUCLEOTIDE SEQUENCE</scope>
    <source>
        <strain evidence="5">JEL0513</strain>
    </source>
</reference>
<evidence type="ECO:0000256" key="2">
    <source>
        <dbReference type="ARBA" id="ARBA00022679"/>
    </source>
</evidence>
<dbReference type="GO" id="GO:0016433">
    <property type="term" value="F:rRNA (adenine) methyltransferase activity"/>
    <property type="evidence" value="ECO:0007669"/>
    <property type="project" value="TreeGrafter"/>
</dbReference>
<keyword evidence="1" id="KW-0489">Methyltransferase</keyword>
<evidence type="ECO:0000313" key="5">
    <source>
        <dbReference type="EMBL" id="KAJ3137921.1"/>
    </source>
</evidence>
<comment type="caution">
    <text evidence="5">The sequence shown here is derived from an EMBL/GenBank/DDBJ whole genome shotgun (WGS) entry which is preliminary data.</text>
</comment>
<dbReference type="Proteomes" id="UP001211907">
    <property type="component" value="Unassembled WGS sequence"/>
</dbReference>
<evidence type="ECO:0000256" key="1">
    <source>
        <dbReference type="ARBA" id="ARBA00022603"/>
    </source>
</evidence>
<evidence type="ECO:0000256" key="3">
    <source>
        <dbReference type="ARBA" id="ARBA00022691"/>
    </source>
</evidence>